<sequence>MSLLVPQPVRLNTGGVETLRRLCVRLAAPSLDAGRRFDAMVSLSTTRVRRWMPGKPASAFVSGLNITLVVDEQRFAGFNLETLARVMERLFAPYAPVNSFVSLVLASAHTGATLRRGQPLPGVTPVV</sequence>
<evidence type="ECO:0000313" key="1">
    <source>
        <dbReference type="EMBL" id="RBB33166.1"/>
    </source>
</evidence>
<dbReference type="PANTHER" id="PTHR35370">
    <property type="entry name" value="CYTOPLASMIC PROTEIN-RELATED-RELATED"/>
    <property type="match status" value="1"/>
</dbReference>
<dbReference type="RefSeq" id="WP_060088577.1">
    <property type="nucleotide sequence ID" value="NZ_QMFZ01000048.1"/>
</dbReference>
<protein>
    <submittedName>
        <fullName evidence="1">Uncharacterized protein</fullName>
    </submittedName>
</protein>
<dbReference type="Proteomes" id="UP000252458">
    <property type="component" value="Unassembled WGS sequence"/>
</dbReference>
<gene>
    <name evidence="1" type="ORF">DPV79_36130</name>
</gene>
<evidence type="ECO:0000313" key="2">
    <source>
        <dbReference type="Proteomes" id="UP000252458"/>
    </source>
</evidence>
<dbReference type="Pfam" id="PF05947">
    <property type="entry name" value="T6SS_TssF"/>
    <property type="match status" value="1"/>
</dbReference>
<dbReference type="PANTHER" id="PTHR35370:SF1">
    <property type="entry name" value="TYPE VI SECRETION SYSTEM COMPONENT TSSF1"/>
    <property type="match status" value="1"/>
</dbReference>
<dbReference type="EMBL" id="QMFZ01000048">
    <property type="protein sequence ID" value="RBB33166.1"/>
    <property type="molecule type" value="Genomic_DNA"/>
</dbReference>
<proteinExistence type="predicted"/>
<accession>A0A365QJA2</accession>
<comment type="caution">
    <text evidence="1">The sequence shown here is derived from an EMBL/GenBank/DDBJ whole genome shotgun (WGS) entry which is preliminary data.</text>
</comment>
<organism evidence="1 2">
    <name type="scientific">Burkholderia reimsis</name>
    <dbReference type="NCBI Taxonomy" id="2234132"/>
    <lineage>
        <taxon>Bacteria</taxon>
        <taxon>Pseudomonadati</taxon>
        <taxon>Pseudomonadota</taxon>
        <taxon>Betaproteobacteria</taxon>
        <taxon>Burkholderiales</taxon>
        <taxon>Burkholderiaceae</taxon>
        <taxon>Burkholderia</taxon>
    </lineage>
</organism>
<name>A0A365QJA2_9BURK</name>
<reference evidence="1 2" key="1">
    <citation type="submission" date="2018-06" db="EMBL/GenBank/DDBJ databases">
        <title>Draft genome sequence of Burkholderia reimsis strain BE51 isolated from a French agricultural soil.</title>
        <authorList>
            <person name="Esmaeel Q."/>
        </authorList>
    </citation>
    <scope>NUCLEOTIDE SEQUENCE [LARGE SCALE GENOMIC DNA]</scope>
    <source>
        <strain evidence="1 2">BE51</strain>
    </source>
</reference>
<dbReference type="InterPro" id="IPR010272">
    <property type="entry name" value="T6SS_TssF"/>
</dbReference>
<dbReference type="AlphaFoldDB" id="A0A365QJA2"/>
<keyword evidence="2" id="KW-1185">Reference proteome</keyword>